<dbReference type="Pfam" id="PF01047">
    <property type="entry name" value="MarR"/>
    <property type="match status" value="1"/>
</dbReference>
<organism evidence="5 6">
    <name type="scientific">Devosia albogilva</name>
    <dbReference type="NCBI Taxonomy" id="429726"/>
    <lineage>
        <taxon>Bacteria</taxon>
        <taxon>Pseudomonadati</taxon>
        <taxon>Pseudomonadota</taxon>
        <taxon>Alphaproteobacteria</taxon>
        <taxon>Hyphomicrobiales</taxon>
        <taxon>Devosiaceae</taxon>
        <taxon>Devosia</taxon>
    </lineage>
</organism>
<dbReference type="NCBIfam" id="TIGR02337">
    <property type="entry name" value="HpaR"/>
    <property type="match status" value="1"/>
</dbReference>
<keyword evidence="3" id="KW-0804">Transcription</keyword>
<evidence type="ECO:0000313" key="6">
    <source>
        <dbReference type="Proteomes" id="UP001597521"/>
    </source>
</evidence>
<dbReference type="PROSITE" id="PS01117">
    <property type="entry name" value="HTH_MARR_1"/>
    <property type="match status" value="1"/>
</dbReference>
<evidence type="ECO:0000256" key="3">
    <source>
        <dbReference type="ARBA" id="ARBA00023163"/>
    </source>
</evidence>
<dbReference type="Proteomes" id="UP001597521">
    <property type="component" value="Unassembled WGS sequence"/>
</dbReference>
<name>A0ABW5QIE2_9HYPH</name>
<dbReference type="InterPro" id="IPR039422">
    <property type="entry name" value="MarR/SlyA-like"/>
</dbReference>
<dbReference type="SMART" id="SM00347">
    <property type="entry name" value="HTH_MARR"/>
    <property type="match status" value="1"/>
</dbReference>
<dbReference type="InterPro" id="IPR023187">
    <property type="entry name" value="Tscrpt_reg_MarR-type_CS"/>
</dbReference>
<keyword evidence="2" id="KW-0238">DNA-binding</keyword>
<dbReference type="PANTHER" id="PTHR33164:SF13">
    <property type="entry name" value="4-HYDROXYPHENYLACETATE CATABOLISM PROTEIN"/>
    <property type="match status" value="1"/>
</dbReference>
<dbReference type="SUPFAM" id="SSF46785">
    <property type="entry name" value="Winged helix' DNA-binding domain"/>
    <property type="match status" value="1"/>
</dbReference>
<dbReference type="EMBL" id="JBHUNP010000001">
    <property type="protein sequence ID" value="MFD2647389.1"/>
    <property type="molecule type" value="Genomic_DNA"/>
</dbReference>
<feature type="domain" description="HTH marR-type" evidence="4">
    <location>
        <begin position="13"/>
        <end position="145"/>
    </location>
</feature>
<dbReference type="InterPro" id="IPR036388">
    <property type="entry name" value="WH-like_DNA-bd_sf"/>
</dbReference>
<proteinExistence type="predicted"/>
<evidence type="ECO:0000256" key="1">
    <source>
        <dbReference type="ARBA" id="ARBA00023015"/>
    </source>
</evidence>
<reference evidence="6" key="1">
    <citation type="journal article" date="2019" name="Int. J. Syst. Evol. Microbiol.">
        <title>The Global Catalogue of Microorganisms (GCM) 10K type strain sequencing project: providing services to taxonomists for standard genome sequencing and annotation.</title>
        <authorList>
            <consortium name="The Broad Institute Genomics Platform"/>
            <consortium name="The Broad Institute Genome Sequencing Center for Infectious Disease"/>
            <person name="Wu L."/>
            <person name="Ma J."/>
        </authorList>
    </citation>
    <scope>NUCLEOTIDE SEQUENCE [LARGE SCALE GENOMIC DNA]</scope>
    <source>
        <strain evidence="6">CCM 7427</strain>
    </source>
</reference>
<dbReference type="PANTHER" id="PTHR33164">
    <property type="entry name" value="TRANSCRIPTIONAL REGULATOR, MARR FAMILY"/>
    <property type="match status" value="1"/>
</dbReference>
<dbReference type="InterPro" id="IPR012712">
    <property type="entry name" value="HpaR/FarR"/>
</dbReference>
<gene>
    <name evidence="5" type="primary">hpaR</name>
    <name evidence="5" type="ORF">ACFSX5_06200</name>
</gene>
<keyword evidence="6" id="KW-1185">Reference proteome</keyword>
<accession>A0ABW5QIE2</accession>
<keyword evidence="1" id="KW-0805">Transcription regulation</keyword>
<evidence type="ECO:0000313" key="5">
    <source>
        <dbReference type="EMBL" id="MFD2647389.1"/>
    </source>
</evidence>
<sequence length="154" mass="17490">MTSERQGHASAEQESLTIQLLRAREALMQHFRPMLSARGVSETQWRVLRSLYEGGEMEALELAQVSAVMAPSLTRMIKVLEERGLIAIARHPTDGRRVLISISSAGRDFMQEALPEMQRIYERLSLAIDSERMRALQKLLKEVADLAELRRSES</sequence>
<dbReference type="PROSITE" id="PS50995">
    <property type="entry name" value="HTH_MARR_2"/>
    <property type="match status" value="1"/>
</dbReference>
<dbReference type="PRINTS" id="PR00598">
    <property type="entry name" value="HTHMARR"/>
</dbReference>
<evidence type="ECO:0000259" key="4">
    <source>
        <dbReference type="PROSITE" id="PS50995"/>
    </source>
</evidence>
<dbReference type="InterPro" id="IPR036390">
    <property type="entry name" value="WH_DNA-bd_sf"/>
</dbReference>
<comment type="caution">
    <text evidence="5">The sequence shown here is derived from an EMBL/GenBank/DDBJ whole genome shotgun (WGS) entry which is preliminary data.</text>
</comment>
<dbReference type="Gene3D" id="1.10.10.10">
    <property type="entry name" value="Winged helix-like DNA-binding domain superfamily/Winged helix DNA-binding domain"/>
    <property type="match status" value="1"/>
</dbReference>
<dbReference type="RefSeq" id="WP_386832416.1">
    <property type="nucleotide sequence ID" value="NZ_JBHUNP010000001.1"/>
</dbReference>
<protein>
    <submittedName>
        <fullName evidence="5">Homoprotocatechuate degradation operon regulator HpaR</fullName>
    </submittedName>
</protein>
<evidence type="ECO:0000256" key="2">
    <source>
        <dbReference type="ARBA" id="ARBA00023125"/>
    </source>
</evidence>
<dbReference type="InterPro" id="IPR000835">
    <property type="entry name" value="HTH_MarR-typ"/>
</dbReference>